<sequence length="226" mass="24760">MTFGQGGNCGLRMSVYGKPNAHLRSAPVQASRTQVSCEIKFPGPINYKAHRPEDSNSSTESSREATPPYTHPSPPLGPVAISRRSPLRPYSPSLPGRNVNKTDFSVASVSSTSKTSYIFMDPTTPADFLASSPTSSPPDHTCLLDNFDPEIRIPALKISATLVYLNGSGQMQTNIVPLSDDKRLLLEQLELLQKFIIWKKSPVGLKSDVTYQQYVNILDNEVPKVV</sequence>
<dbReference type="Proteomes" id="UP000250140">
    <property type="component" value="Unassembled WGS sequence"/>
</dbReference>
<proteinExistence type="predicted"/>
<accession>A0A8E2F5P8</accession>
<evidence type="ECO:0000313" key="2">
    <source>
        <dbReference type="EMBL" id="OCL11035.1"/>
    </source>
</evidence>
<dbReference type="OrthoDB" id="10679387at2759"/>
<gene>
    <name evidence="2" type="ORF">AOQ84DRAFT_361875</name>
</gene>
<name>A0A8E2F5P8_9PEZI</name>
<organism evidence="2 3">
    <name type="scientific">Glonium stellatum</name>
    <dbReference type="NCBI Taxonomy" id="574774"/>
    <lineage>
        <taxon>Eukaryota</taxon>
        <taxon>Fungi</taxon>
        <taxon>Dikarya</taxon>
        <taxon>Ascomycota</taxon>
        <taxon>Pezizomycotina</taxon>
        <taxon>Dothideomycetes</taxon>
        <taxon>Pleosporomycetidae</taxon>
        <taxon>Gloniales</taxon>
        <taxon>Gloniaceae</taxon>
        <taxon>Glonium</taxon>
    </lineage>
</organism>
<keyword evidence="3" id="KW-1185">Reference proteome</keyword>
<dbReference type="EMBL" id="KV749126">
    <property type="protein sequence ID" value="OCL11035.1"/>
    <property type="molecule type" value="Genomic_DNA"/>
</dbReference>
<evidence type="ECO:0000256" key="1">
    <source>
        <dbReference type="SAM" id="MobiDB-lite"/>
    </source>
</evidence>
<reference evidence="2 3" key="1">
    <citation type="journal article" date="2016" name="Nat. Commun.">
        <title>Ectomycorrhizal ecology is imprinted in the genome of the dominant symbiotic fungus Cenococcum geophilum.</title>
        <authorList>
            <consortium name="DOE Joint Genome Institute"/>
            <person name="Peter M."/>
            <person name="Kohler A."/>
            <person name="Ohm R.A."/>
            <person name="Kuo A."/>
            <person name="Krutzmann J."/>
            <person name="Morin E."/>
            <person name="Arend M."/>
            <person name="Barry K.W."/>
            <person name="Binder M."/>
            <person name="Choi C."/>
            <person name="Clum A."/>
            <person name="Copeland A."/>
            <person name="Grisel N."/>
            <person name="Haridas S."/>
            <person name="Kipfer T."/>
            <person name="LaButti K."/>
            <person name="Lindquist E."/>
            <person name="Lipzen A."/>
            <person name="Maire R."/>
            <person name="Meier B."/>
            <person name="Mihaltcheva S."/>
            <person name="Molinier V."/>
            <person name="Murat C."/>
            <person name="Poggeler S."/>
            <person name="Quandt C.A."/>
            <person name="Sperisen C."/>
            <person name="Tritt A."/>
            <person name="Tisserant E."/>
            <person name="Crous P.W."/>
            <person name="Henrissat B."/>
            <person name="Nehls U."/>
            <person name="Egli S."/>
            <person name="Spatafora J.W."/>
            <person name="Grigoriev I.V."/>
            <person name="Martin F.M."/>
        </authorList>
    </citation>
    <scope>NUCLEOTIDE SEQUENCE [LARGE SCALE GENOMIC DNA]</scope>
    <source>
        <strain evidence="2 3">CBS 207.34</strain>
    </source>
</reference>
<evidence type="ECO:0000313" key="3">
    <source>
        <dbReference type="Proteomes" id="UP000250140"/>
    </source>
</evidence>
<feature type="compositionally biased region" description="Low complexity" evidence="1">
    <location>
        <begin position="82"/>
        <end position="97"/>
    </location>
</feature>
<feature type="region of interest" description="Disordered" evidence="1">
    <location>
        <begin position="43"/>
        <end position="97"/>
    </location>
</feature>
<protein>
    <submittedName>
        <fullName evidence="2">Uncharacterized protein</fullName>
    </submittedName>
</protein>
<dbReference type="AlphaFoldDB" id="A0A8E2F5P8"/>